<dbReference type="InterPro" id="IPR011048">
    <property type="entry name" value="Haem_d1_sf"/>
</dbReference>
<dbReference type="InterPro" id="IPR057588">
    <property type="entry name" value="NWD1/2-like_WH"/>
</dbReference>
<dbReference type="PANTHER" id="PTHR19871">
    <property type="entry name" value="BETA TRANSDUCIN-RELATED PROTEIN"/>
    <property type="match status" value="1"/>
</dbReference>
<feature type="region of interest" description="Disordered" evidence="3">
    <location>
        <begin position="1270"/>
        <end position="1301"/>
    </location>
</feature>
<feature type="domain" description="NACHT" evidence="4">
    <location>
        <begin position="451"/>
        <end position="630"/>
    </location>
</feature>
<dbReference type="Pfam" id="PF13271">
    <property type="entry name" value="DUF4062"/>
    <property type="match status" value="1"/>
</dbReference>
<dbReference type="PANTHER" id="PTHR19871:SF14">
    <property type="entry name" value="DUF4062 DOMAIN-CONTAINING PROTEIN"/>
    <property type="match status" value="1"/>
</dbReference>
<feature type="domain" description="DUF4062" evidence="5">
    <location>
        <begin position="62"/>
        <end position="163"/>
    </location>
</feature>
<keyword evidence="1" id="KW-0853">WD repeat</keyword>
<evidence type="ECO:0000313" key="7">
    <source>
        <dbReference type="EMBL" id="KAK2165589.1"/>
    </source>
</evidence>
<dbReference type="EMBL" id="JAODUP010000048">
    <property type="protein sequence ID" value="KAK2165589.1"/>
    <property type="molecule type" value="Genomic_DNA"/>
</dbReference>
<dbReference type="InterPro" id="IPR052752">
    <property type="entry name" value="NACHT-WD_repeat"/>
</dbReference>
<evidence type="ECO:0000259" key="5">
    <source>
        <dbReference type="Pfam" id="PF13271"/>
    </source>
</evidence>
<evidence type="ECO:0000313" key="8">
    <source>
        <dbReference type="Proteomes" id="UP001208570"/>
    </source>
</evidence>
<dbReference type="Pfam" id="PF05729">
    <property type="entry name" value="NACHT"/>
    <property type="match status" value="1"/>
</dbReference>
<gene>
    <name evidence="7" type="ORF">LSH36_48g05020</name>
</gene>
<dbReference type="SUPFAM" id="SSF52540">
    <property type="entry name" value="P-loop containing nucleoside triphosphate hydrolases"/>
    <property type="match status" value="1"/>
</dbReference>
<dbReference type="InterPro" id="IPR025139">
    <property type="entry name" value="DUF4062"/>
</dbReference>
<evidence type="ECO:0000259" key="4">
    <source>
        <dbReference type="Pfam" id="PF05729"/>
    </source>
</evidence>
<dbReference type="Gene3D" id="1.25.40.370">
    <property type="match status" value="1"/>
</dbReference>
<sequence>MKDIGGAELSKAADSSTPNSSCLEPKSGYDDTQTGQQVVLRRALEGWCTLKTLPPQNSNVVRIFVSSTFSDTKEERNAFMEKVYPRLEEMCREEYGLEFQVMDMRWGVPEQASDNHSTTELCLQEIIKCQEVSVGPSFVVLLGNKYGYRPIPNEISRPEFECLQAVARVNNDIRWTTVTDWYNLDENNTPSHYVLQPISLMIPHYNDSDNAQLRKQAQNTWNDTDKTLTNCLRDNARRAYQSGTITGEQKHRYFMSVTENEIDHGMMKNKRGQKETCLCIIREIPDIADHLREKKSPKFIDIHQESHDIDGEAVELMDQLKQQKVKSVISENNLTKVDIEWKASGATISLEQVKKEQDVNLSTFAEKLLHKKTNVSKHKEYIDQLCSDYLEKLTSLIASGGKRQEKFYDEMGTEVLQHWHFSRSRCEIFEGRQDVIGTIKCYISSKTTFPLIIYGKSGCGKTSIIAKLVDIISRTISEKGQPSHLPFRLCFRFLGTTPLTSNIQQVLISVCQQISIVCDVQWEKPNEYPDVVKSFHKLLSEAAQSHRLILILDSVDQLLPAYNAYSMNWLPDSLPRNVKLVVSSLNEGYSIIDTLQHKYSNEKGNECQYVEIKPLEKDTGFLIIQKWLEKAERTISRQQGDVIKEVLGVCGLPLFARIMFDQVRKWRSYEHYTLQQLETTVKGAINKLYEQMETKFGLTLVKHSLSYLTSSRYGISEVELEHVMSLDDQLLNTTFTYWRPPIRRIPPLLWIRVRGDINSYIVERSVDGIMVLQWYHRQFIAATKERYLRELAFRCYIHSIMDEYFSGMWGGGKAKSFNYTKSQAFRFGFNSTEAREDRKVPVQPYVIERHVNNEKEIRFNQRKVSELPFHLAEAGNFDQLKKAVFFNIEWLLAKLHIGSATDILQELEIFISTYETIRSDKSYNILYATLQFMKTCMTIYPLSLPYELSGRLAKYIKRFSSIRHLVRACDTVGSMYCPLIPATSCFESAQADLKQSFSTAKSEPWHDGGALCFTDDFKTMYAILYNEAGMRAHLSIWDVAGGNEFQRLPIAKSKGGTETIDVYFHMQLHHGGKHVVAQYRHFREKLFQSDKDKYTNVGHLDVIDVSSGNVIRTFESLLHGRSYNNSVYYMKGDWITVRFGSKLSMLHLFEDRIQRYSRPHMLTNDCNFLIKICTKRFEGRFREGGKRKVKYTKIDRFWSRKNEGKNVGVFDDAETIMGMAVTSNDKFAILGEIKGEIKLYQLQHLTAEKMIKLRRHLTLPYNERVKILDGMQEKEESDDSDSAEEEVPVEDSTFAQKAAQRQTRNKKMSIRLALIICPNDRFVISVHQNNTAWEAFLWNFTVLKGFIGRIADQLPLDVKYPQFSHNSQLVVLAIHNTIRILSTVDAAVVRIYTFSANVRDLCVSRHSDDVVAMLGMEIVQLELTEAGADGDFNVENGAGDHQPHNTTDSDQTLCLPKEELTSKSFAPEIQMGCDERGDVKMAEVNRKAELSSSGLLEPVEVHGMRRVALDVHFAPDMIRVVRLFKRIQVLDVANESIRYTPFRGDVFFKSPNTDMNARVAHRASGYNINKDLSELLPLSLGKGDKIVGSNGRIRFRISGLDNGTPLKMVDVPSYIAVHEAEPDSPRLIFGISVYEERIGAVSNNYLVTNKTRQNGQYISVYGLERGTLLTTHAINGGIAATTVLPDEKRLAVIDLDLAMHVFAGENFVAELGRHLLCSAGDKSQYNINEVVTFPKHSDVVLVRYSQNKGSGAWTQTYVHVNVTTTKRVAAALPLSGTLLDDISCDGTLGIDSQLMLYDLVAGRLFTSVPYAKRSPHMQIHARISEDKRRVAFIDQRDDTIHVFGMTGRTLQPLASCHAHVPKMPTYGGFTFRCNGNVVCLKGGVYSTQMVLLVIRESRTSSKTKPVYADEMSRAISLLSVVRPQQIHANVRPPSKKSVTETSVVIEDFLDSLRIST</sequence>
<dbReference type="Gene3D" id="3.40.50.300">
    <property type="entry name" value="P-loop containing nucleotide triphosphate hydrolases"/>
    <property type="match status" value="1"/>
</dbReference>
<feature type="compositionally biased region" description="Acidic residues" evidence="3">
    <location>
        <begin position="1275"/>
        <end position="1289"/>
    </location>
</feature>
<organism evidence="7 8">
    <name type="scientific">Paralvinella palmiformis</name>
    <dbReference type="NCBI Taxonomy" id="53620"/>
    <lineage>
        <taxon>Eukaryota</taxon>
        <taxon>Metazoa</taxon>
        <taxon>Spiralia</taxon>
        <taxon>Lophotrochozoa</taxon>
        <taxon>Annelida</taxon>
        <taxon>Polychaeta</taxon>
        <taxon>Sedentaria</taxon>
        <taxon>Canalipalpata</taxon>
        <taxon>Terebellida</taxon>
        <taxon>Terebelliformia</taxon>
        <taxon>Alvinellidae</taxon>
        <taxon>Paralvinella</taxon>
    </lineage>
</organism>
<keyword evidence="2" id="KW-0677">Repeat</keyword>
<proteinExistence type="predicted"/>
<protein>
    <recommendedName>
        <fullName evidence="9">NACHT domain-containing protein</fullName>
    </recommendedName>
</protein>
<feature type="domain" description="NWD1/2-like winged helix-turn-helix" evidence="6">
    <location>
        <begin position="668"/>
        <end position="789"/>
    </location>
</feature>
<name>A0AAD9K629_9ANNE</name>
<dbReference type="InterPro" id="IPR007111">
    <property type="entry name" value="NACHT_NTPase"/>
</dbReference>
<evidence type="ECO:0008006" key="9">
    <source>
        <dbReference type="Google" id="ProtNLM"/>
    </source>
</evidence>
<dbReference type="SUPFAM" id="SSF82171">
    <property type="entry name" value="DPP6 N-terminal domain-like"/>
    <property type="match status" value="1"/>
</dbReference>
<accession>A0AAD9K629</accession>
<evidence type="ECO:0000256" key="1">
    <source>
        <dbReference type="ARBA" id="ARBA00022574"/>
    </source>
</evidence>
<feature type="compositionally biased region" description="Polar residues" evidence="3">
    <location>
        <begin position="13"/>
        <end position="22"/>
    </location>
</feature>
<reference evidence="7" key="1">
    <citation type="journal article" date="2023" name="Mol. Biol. Evol.">
        <title>Third-Generation Sequencing Reveals the Adaptive Role of the Epigenome in Three Deep-Sea Polychaetes.</title>
        <authorList>
            <person name="Perez M."/>
            <person name="Aroh O."/>
            <person name="Sun Y."/>
            <person name="Lan Y."/>
            <person name="Juniper S.K."/>
            <person name="Young C.R."/>
            <person name="Angers B."/>
            <person name="Qian P.Y."/>
        </authorList>
    </citation>
    <scope>NUCLEOTIDE SEQUENCE</scope>
    <source>
        <strain evidence="7">P08H-3</strain>
    </source>
</reference>
<dbReference type="SUPFAM" id="SSF51004">
    <property type="entry name" value="C-terminal (heme d1) domain of cytochrome cd1-nitrite reductase"/>
    <property type="match status" value="1"/>
</dbReference>
<dbReference type="Proteomes" id="UP001208570">
    <property type="component" value="Unassembled WGS sequence"/>
</dbReference>
<dbReference type="InterPro" id="IPR027417">
    <property type="entry name" value="P-loop_NTPase"/>
</dbReference>
<evidence type="ECO:0000256" key="2">
    <source>
        <dbReference type="ARBA" id="ARBA00022737"/>
    </source>
</evidence>
<keyword evidence="8" id="KW-1185">Reference proteome</keyword>
<comment type="caution">
    <text evidence="7">The sequence shown here is derived from an EMBL/GenBank/DDBJ whole genome shotgun (WGS) entry which is preliminary data.</text>
</comment>
<evidence type="ECO:0000259" key="6">
    <source>
        <dbReference type="Pfam" id="PF25469"/>
    </source>
</evidence>
<feature type="region of interest" description="Disordered" evidence="3">
    <location>
        <begin position="1"/>
        <end position="31"/>
    </location>
</feature>
<dbReference type="Pfam" id="PF25469">
    <property type="entry name" value="WHD_NWD1"/>
    <property type="match status" value="1"/>
</dbReference>
<evidence type="ECO:0000256" key="3">
    <source>
        <dbReference type="SAM" id="MobiDB-lite"/>
    </source>
</evidence>